<evidence type="ECO:0000259" key="4">
    <source>
        <dbReference type="PROSITE" id="PS50181"/>
    </source>
</evidence>
<feature type="repeat" description="ANK" evidence="3">
    <location>
        <begin position="248"/>
        <end position="281"/>
    </location>
</feature>
<dbReference type="SMART" id="SM00248">
    <property type="entry name" value="ANK"/>
    <property type="match status" value="9"/>
</dbReference>
<keyword evidence="1" id="KW-0677">Repeat</keyword>
<dbReference type="PRINTS" id="PR01415">
    <property type="entry name" value="ANKYRIN"/>
</dbReference>
<feature type="repeat" description="ANK" evidence="3">
    <location>
        <begin position="385"/>
        <end position="419"/>
    </location>
</feature>
<protein>
    <submittedName>
        <fullName evidence="5">Ankyrin repeat and SAM domain-containing protein 6</fullName>
    </submittedName>
</protein>
<gene>
    <name evidence="5" type="ORF">CPAG_07319</name>
</gene>
<feature type="repeat" description="ANK" evidence="3">
    <location>
        <begin position="282"/>
        <end position="314"/>
    </location>
</feature>
<organism evidence="5 6">
    <name type="scientific">Coccidioides posadasii RMSCC 3488</name>
    <dbReference type="NCBI Taxonomy" id="454284"/>
    <lineage>
        <taxon>Eukaryota</taxon>
        <taxon>Fungi</taxon>
        <taxon>Dikarya</taxon>
        <taxon>Ascomycota</taxon>
        <taxon>Pezizomycotina</taxon>
        <taxon>Eurotiomycetes</taxon>
        <taxon>Eurotiomycetidae</taxon>
        <taxon>Onygenales</taxon>
        <taxon>Onygenaceae</taxon>
        <taxon>Coccidioides</taxon>
    </lineage>
</organism>
<name>A0A0J6IGQ1_COCPO</name>
<reference evidence="6" key="2">
    <citation type="journal article" date="2009" name="Genome Res.">
        <title>Comparative genomic analyses of the human fungal pathogens Coccidioides and their relatives.</title>
        <authorList>
            <person name="Sharpton T.J."/>
            <person name="Stajich J.E."/>
            <person name="Rounsley S.D."/>
            <person name="Gardner M.J."/>
            <person name="Wortman J.R."/>
            <person name="Jordar V.S."/>
            <person name="Maiti R."/>
            <person name="Kodira C.D."/>
            <person name="Neafsey D.E."/>
            <person name="Zeng Q."/>
            <person name="Hung C.-Y."/>
            <person name="McMahan C."/>
            <person name="Muszewska A."/>
            <person name="Grynberg M."/>
            <person name="Mandel M.A."/>
            <person name="Kellner E.M."/>
            <person name="Barker B.M."/>
            <person name="Galgiani J.N."/>
            <person name="Orbach M.J."/>
            <person name="Kirkland T.N."/>
            <person name="Cole G.T."/>
            <person name="Henn M.R."/>
            <person name="Birren B.W."/>
            <person name="Taylor J.W."/>
        </authorList>
    </citation>
    <scope>NUCLEOTIDE SEQUENCE [LARGE SCALE GENOMIC DNA]</scope>
    <source>
        <strain evidence="6">RMSCC 3488</strain>
    </source>
</reference>
<reference evidence="5 6" key="1">
    <citation type="submission" date="2007-06" db="EMBL/GenBank/DDBJ databases">
        <title>The Genome Sequence of Coccidioides posadasii RMSCC_3488.</title>
        <authorList>
            <consortium name="Coccidioides Genome Resources Consortium"/>
            <consortium name="The Broad Institute Genome Sequencing Platform"/>
            <person name="Henn M.R."/>
            <person name="Sykes S."/>
            <person name="Young S."/>
            <person name="Jaffe D."/>
            <person name="Berlin A."/>
            <person name="Alvarez P."/>
            <person name="Butler J."/>
            <person name="Gnerre S."/>
            <person name="Grabherr M."/>
            <person name="Mauceli E."/>
            <person name="Brockman W."/>
            <person name="Kodira C."/>
            <person name="Alvarado L."/>
            <person name="Zeng Q."/>
            <person name="Crawford M."/>
            <person name="Antoine C."/>
            <person name="Devon K."/>
            <person name="Galgiani J."/>
            <person name="Orsborn K."/>
            <person name="Lewis M.L."/>
            <person name="Nusbaum C."/>
            <person name="Galagan J."/>
            <person name="Birren B."/>
        </authorList>
    </citation>
    <scope>NUCLEOTIDE SEQUENCE [LARGE SCALE GENOMIC DNA]</scope>
    <source>
        <strain evidence="5 6">RMSCC 3488</strain>
    </source>
</reference>
<feature type="domain" description="F-box" evidence="4">
    <location>
        <begin position="9"/>
        <end position="55"/>
    </location>
</feature>
<dbReference type="SUPFAM" id="SSF48403">
    <property type="entry name" value="Ankyrin repeat"/>
    <property type="match status" value="1"/>
</dbReference>
<dbReference type="AlphaFoldDB" id="A0A0J6IGQ1"/>
<evidence type="ECO:0000256" key="1">
    <source>
        <dbReference type="ARBA" id="ARBA00022737"/>
    </source>
</evidence>
<dbReference type="InterPro" id="IPR036770">
    <property type="entry name" value="Ankyrin_rpt-contain_sf"/>
</dbReference>
<dbReference type="InterPro" id="IPR001810">
    <property type="entry name" value="F-box_dom"/>
</dbReference>
<dbReference type="VEuPathDB" id="FungiDB:CPAG_07319"/>
<accession>A0A0J6IGQ1</accession>
<evidence type="ECO:0000313" key="5">
    <source>
        <dbReference type="EMBL" id="KMM71012.1"/>
    </source>
</evidence>
<dbReference type="PROSITE" id="PS50297">
    <property type="entry name" value="ANK_REP_REGION"/>
    <property type="match status" value="8"/>
</dbReference>
<dbReference type="Proteomes" id="UP000054567">
    <property type="component" value="Unassembled WGS sequence"/>
</dbReference>
<dbReference type="PANTHER" id="PTHR24189">
    <property type="entry name" value="MYOTROPHIN"/>
    <property type="match status" value="1"/>
</dbReference>
<evidence type="ECO:0000256" key="3">
    <source>
        <dbReference type="PROSITE-ProRule" id="PRU00023"/>
    </source>
</evidence>
<dbReference type="Pfam" id="PF12796">
    <property type="entry name" value="Ank_2"/>
    <property type="match status" value="2"/>
</dbReference>
<dbReference type="Pfam" id="PF13857">
    <property type="entry name" value="Ank_5"/>
    <property type="match status" value="1"/>
</dbReference>
<feature type="repeat" description="ANK" evidence="3">
    <location>
        <begin position="315"/>
        <end position="351"/>
    </location>
</feature>
<dbReference type="InterPro" id="IPR050745">
    <property type="entry name" value="Multifunctional_regulatory"/>
</dbReference>
<feature type="repeat" description="ANK" evidence="3">
    <location>
        <begin position="182"/>
        <end position="214"/>
    </location>
</feature>
<feature type="repeat" description="ANK" evidence="3">
    <location>
        <begin position="215"/>
        <end position="247"/>
    </location>
</feature>
<proteinExistence type="predicted"/>
<evidence type="ECO:0000313" key="6">
    <source>
        <dbReference type="Proteomes" id="UP000054567"/>
    </source>
</evidence>
<dbReference type="PROSITE" id="PS50088">
    <property type="entry name" value="ANK_REPEAT"/>
    <property type="match status" value="8"/>
</dbReference>
<evidence type="ECO:0000256" key="2">
    <source>
        <dbReference type="ARBA" id="ARBA00023043"/>
    </source>
</evidence>
<dbReference type="OrthoDB" id="341259at2759"/>
<reference evidence="6" key="3">
    <citation type="journal article" date="2010" name="Genome Res.">
        <title>Population genomic sequencing of Coccidioides fungi reveals recent hybridization and transposon control.</title>
        <authorList>
            <person name="Neafsey D.E."/>
            <person name="Barker B.M."/>
            <person name="Sharpton T.J."/>
            <person name="Stajich J.E."/>
            <person name="Park D.J."/>
            <person name="Whiston E."/>
            <person name="Hung C.-Y."/>
            <person name="McMahan C."/>
            <person name="White J."/>
            <person name="Sykes S."/>
            <person name="Heiman D."/>
            <person name="Young S."/>
            <person name="Zeng Q."/>
            <person name="Abouelleil A."/>
            <person name="Aftuck L."/>
            <person name="Bessette D."/>
            <person name="Brown A."/>
            <person name="FitzGerald M."/>
            <person name="Lui A."/>
            <person name="Macdonald J.P."/>
            <person name="Priest M."/>
            <person name="Orbach M.J."/>
            <person name="Galgiani J.N."/>
            <person name="Kirkland T.N."/>
            <person name="Cole G.T."/>
            <person name="Birren B.W."/>
            <person name="Henn M.R."/>
            <person name="Taylor J.W."/>
            <person name="Rounsley S.D."/>
        </authorList>
    </citation>
    <scope>NUCLEOTIDE SEQUENCE [LARGE SCALE GENOMIC DNA]</scope>
    <source>
        <strain evidence="6">RMSCC 3488</strain>
    </source>
</reference>
<feature type="repeat" description="ANK" evidence="3">
    <location>
        <begin position="149"/>
        <end position="181"/>
    </location>
</feature>
<dbReference type="PROSITE" id="PS50181">
    <property type="entry name" value="FBOX"/>
    <property type="match status" value="1"/>
</dbReference>
<sequence length="457" mass="49227">MEPVPPTGPVELASLPNEILLSIADYLDEPCIGSLASANSHLNTVFTPYLYARNVKRSGASALWWAIKRGERATAQKSLDAGADLDAQPPLKYRDPFSAGHFAAYLATRWLGPSLTRRGIDKGEEQKRADLLLFLIDNGMSVDAKCGNDASTVVQHAARVGNDELVFRLIDKGANINVISSLKQTLLHDAAKLCKAELISLLINRGLDIHARDGGGFTPLHQAALGKNEATVRTLIERGADINCTSNDGASPLLLAAAVRHSGPVIELLVRNGADVNHRAHNQATPLHIATDKGYLEVVLALVEHGANVDVAQHDGNTPLHFMLRLPHSEANLELIKLLIKKGADVNSQNNRGASPLHTAAATMYLDAVRLLVEHGAAVNKQDALGFTALHFAGTGTEIRRDLATILLENGADMRLKNNSGFQALNASLWQSRDDNEWIEKALAKFGGNDQEANAEN</sequence>
<feature type="repeat" description="ANK" evidence="3">
    <location>
        <begin position="352"/>
        <end position="384"/>
    </location>
</feature>
<keyword evidence="2 3" id="KW-0040">ANK repeat</keyword>
<dbReference type="EMBL" id="DS268112">
    <property type="protein sequence ID" value="KMM71012.1"/>
    <property type="molecule type" value="Genomic_DNA"/>
</dbReference>
<dbReference type="InterPro" id="IPR002110">
    <property type="entry name" value="Ankyrin_rpt"/>
</dbReference>
<dbReference type="Gene3D" id="1.25.40.20">
    <property type="entry name" value="Ankyrin repeat-containing domain"/>
    <property type="match status" value="3"/>
</dbReference>